<feature type="domain" description="Alpha/beta hydrolase fold-3" evidence="3">
    <location>
        <begin position="87"/>
        <end position="317"/>
    </location>
</feature>
<dbReference type="Proteomes" id="UP000605846">
    <property type="component" value="Unassembled WGS sequence"/>
</dbReference>
<dbReference type="Gene3D" id="3.40.50.1820">
    <property type="entry name" value="alpha/beta hydrolase"/>
    <property type="match status" value="1"/>
</dbReference>
<evidence type="ECO:0000313" key="5">
    <source>
        <dbReference type="Proteomes" id="UP000605846"/>
    </source>
</evidence>
<dbReference type="PANTHER" id="PTHR48081">
    <property type="entry name" value="AB HYDROLASE SUPERFAMILY PROTEIN C4A8.06C"/>
    <property type="match status" value="1"/>
</dbReference>
<keyword evidence="1" id="KW-0378">Hydrolase</keyword>
<dbReference type="PANTHER" id="PTHR48081:SF8">
    <property type="entry name" value="ALPHA_BETA HYDROLASE FOLD-3 DOMAIN-CONTAINING PROTEIN-RELATED"/>
    <property type="match status" value="1"/>
</dbReference>
<dbReference type="GO" id="GO:0016787">
    <property type="term" value="F:hydrolase activity"/>
    <property type="evidence" value="ECO:0007669"/>
    <property type="project" value="UniProtKB-KW"/>
</dbReference>
<dbReference type="EMBL" id="JABAYA010000070">
    <property type="protein sequence ID" value="KAF7726870.1"/>
    <property type="molecule type" value="Genomic_DNA"/>
</dbReference>
<sequence>MSGFRTALRKLPPSTTIKILRKVFSLPAPAARLILNDVTRPRKSHRPWIHKVPWNKEWSGCWIGEEVSHLNQTALQERIDQADIIFFYVHGGGFRVGSCTMYMDTYIGWLRLLKEKYGMKGMIMSVDYRLAPEHKYPSPVEDVVRAYEHLIHTLGVDGSKIVVVGDSNGASLVLEMLFITHDPSMFEIVTDEGEQPEQLSELPRPAGTILISPLVTDETDSESWKVNVKHDYISFYTARVIKRDYFEPPEQDSPDANQQVLGIAKLQTGFEAFLSSHVLMFVGNREVLRDDALDLAAKAEEDGVHWKTVVEDSVHNWFCVREVVKDNSILERGDQTFAEFCYRAVVSHRQSTIGSQRTPSVGLQAVPEDEEQEEEDDDDDEEFHEALTETDLDSTSTTAYDKLPGNEKTTKRKPLTVYV</sequence>
<dbReference type="Pfam" id="PF07859">
    <property type="entry name" value="Abhydrolase_3"/>
    <property type="match status" value="1"/>
</dbReference>
<dbReference type="AlphaFoldDB" id="A0A8H7EP83"/>
<evidence type="ECO:0000256" key="1">
    <source>
        <dbReference type="ARBA" id="ARBA00022801"/>
    </source>
</evidence>
<gene>
    <name evidence="4" type="ORF">EC973_008377</name>
</gene>
<organism evidence="4 5">
    <name type="scientific">Apophysomyces ossiformis</name>
    <dbReference type="NCBI Taxonomy" id="679940"/>
    <lineage>
        <taxon>Eukaryota</taxon>
        <taxon>Fungi</taxon>
        <taxon>Fungi incertae sedis</taxon>
        <taxon>Mucoromycota</taxon>
        <taxon>Mucoromycotina</taxon>
        <taxon>Mucoromycetes</taxon>
        <taxon>Mucorales</taxon>
        <taxon>Mucorineae</taxon>
        <taxon>Mucoraceae</taxon>
        <taxon>Apophysomyces</taxon>
    </lineage>
</organism>
<comment type="caution">
    <text evidence="4">The sequence shown here is derived from an EMBL/GenBank/DDBJ whole genome shotgun (WGS) entry which is preliminary data.</text>
</comment>
<evidence type="ECO:0000256" key="2">
    <source>
        <dbReference type="SAM" id="MobiDB-lite"/>
    </source>
</evidence>
<name>A0A8H7EP83_9FUNG</name>
<evidence type="ECO:0000259" key="3">
    <source>
        <dbReference type="Pfam" id="PF07859"/>
    </source>
</evidence>
<accession>A0A8H7EP83</accession>
<dbReference type="InterPro" id="IPR029058">
    <property type="entry name" value="AB_hydrolase_fold"/>
</dbReference>
<dbReference type="SUPFAM" id="SSF53474">
    <property type="entry name" value="alpha/beta-Hydrolases"/>
    <property type="match status" value="1"/>
</dbReference>
<keyword evidence="5" id="KW-1185">Reference proteome</keyword>
<dbReference type="InterPro" id="IPR050300">
    <property type="entry name" value="GDXG_lipolytic_enzyme"/>
</dbReference>
<protein>
    <recommendedName>
        <fullName evidence="3">Alpha/beta hydrolase fold-3 domain-containing protein</fullName>
    </recommendedName>
</protein>
<feature type="region of interest" description="Disordered" evidence="2">
    <location>
        <begin position="353"/>
        <end position="419"/>
    </location>
</feature>
<evidence type="ECO:0000313" key="4">
    <source>
        <dbReference type="EMBL" id="KAF7726870.1"/>
    </source>
</evidence>
<feature type="compositionally biased region" description="Basic residues" evidence="2">
    <location>
        <begin position="410"/>
        <end position="419"/>
    </location>
</feature>
<proteinExistence type="predicted"/>
<dbReference type="InterPro" id="IPR013094">
    <property type="entry name" value="AB_hydrolase_3"/>
</dbReference>
<feature type="compositionally biased region" description="Acidic residues" evidence="2">
    <location>
        <begin position="367"/>
        <end position="392"/>
    </location>
</feature>
<reference evidence="4" key="1">
    <citation type="submission" date="2020-01" db="EMBL/GenBank/DDBJ databases">
        <title>Genome Sequencing of Three Apophysomyces-Like Fungal Strains Confirms a Novel Fungal Genus in the Mucoromycota with divergent Burkholderia-like Endosymbiotic Bacteria.</title>
        <authorList>
            <person name="Stajich J.E."/>
            <person name="Macias A.M."/>
            <person name="Carter-House D."/>
            <person name="Lovett B."/>
            <person name="Kasson L.R."/>
            <person name="Berry K."/>
            <person name="Grigoriev I."/>
            <person name="Chang Y."/>
            <person name="Spatafora J."/>
            <person name="Kasson M.T."/>
        </authorList>
    </citation>
    <scope>NUCLEOTIDE SEQUENCE</scope>
    <source>
        <strain evidence="4">NRRL A-21654</strain>
    </source>
</reference>
<dbReference type="OrthoDB" id="433474at2759"/>